<dbReference type="Proteomes" id="UP000234641">
    <property type="component" value="Unassembled WGS sequence"/>
</dbReference>
<feature type="non-terminal residue" evidence="1">
    <location>
        <position position="45"/>
    </location>
</feature>
<sequence>MPCARPVKLFGVTHAASVSISRWLIPTTSAGAGVVGGFANRSGCC</sequence>
<accession>A0A2H1HQK1</accession>
<protein>
    <submittedName>
        <fullName evidence="1">Uncharacterized protein</fullName>
    </submittedName>
</protein>
<gene>
    <name evidence="1" type="ORF">BLIN9172_00314</name>
</gene>
<proteinExistence type="predicted"/>
<evidence type="ECO:0000313" key="2">
    <source>
        <dbReference type="Proteomes" id="UP000234641"/>
    </source>
</evidence>
<name>A0A2H1HQK1_BRELN</name>
<organism evidence="1 2">
    <name type="scientific">Brevibacterium linens ATCC 9172</name>
    <dbReference type="NCBI Taxonomy" id="1255617"/>
    <lineage>
        <taxon>Bacteria</taxon>
        <taxon>Bacillati</taxon>
        <taxon>Actinomycetota</taxon>
        <taxon>Actinomycetes</taxon>
        <taxon>Micrococcales</taxon>
        <taxon>Brevibacteriaceae</taxon>
        <taxon>Brevibacterium</taxon>
    </lineage>
</organism>
<dbReference type="EMBL" id="FXYY01000002">
    <property type="protein sequence ID" value="SMX65199.1"/>
    <property type="molecule type" value="Genomic_DNA"/>
</dbReference>
<dbReference type="AlphaFoldDB" id="A0A2H1HQK1"/>
<evidence type="ECO:0000313" key="1">
    <source>
        <dbReference type="EMBL" id="SMX65199.1"/>
    </source>
</evidence>
<reference evidence="1 2" key="1">
    <citation type="submission" date="2017-03" db="EMBL/GenBank/DDBJ databases">
        <authorList>
            <person name="Afonso C.L."/>
            <person name="Miller P.J."/>
            <person name="Scott M.A."/>
            <person name="Spackman E."/>
            <person name="Goraichik I."/>
            <person name="Dimitrov K.M."/>
            <person name="Suarez D.L."/>
            <person name="Swayne D.E."/>
        </authorList>
    </citation>
    <scope>NUCLEOTIDE SEQUENCE [LARGE SCALE GENOMIC DNA]</scope>
    <source>
        <strain evidence="1 2">ATCC 9172</strain>
    </source>
</reference>